<dbReference type="RefSeq" id="WP_158351312.1">
    <property type="nucleotide sequence ID" value="NZ_JAHQCX010000018.1"/>
</dbReference>
<reference evidence="1 2" key="1">
    <citation type="submission" date="2021-06" db="EMBL/GenBank/DDBJ databases">
        <title>Description of novel taxa of the family Lachnospiraceae.</title>
        <authorList>
            <person name="Chaplin A.V."/>
            <person name="Sokolova S.R."/>
            <person name="Pikina A.P."/>
            <person name="Korzhanova M."/>
            <person name="Belova V."/>
            <person name="Korostin D."/>
            <person name="Efimov B.A."/>
        </authorList>
    </citation>
    <scope>NUCLEOTIDE SEQUENCE [LARGE SCALE GENOMIC DNA]</scope>
    <source>
        <strain evidence="1 2">ASD4241</strain>
    </source>
</reference>
<dbReference type="Proteomes" id="UP001314681">
    <property type="component" value="Unassembled WGS sequence"/>
</dbReference>
<evidence type="ECO:0000313" key="1">
    <source>
        <dbReference type="EMBL" id="MBU9728343.1"/>
    </source>
</evidence>
<keyword evidence="2" id="KW-1185">Reference proteome</keyword>
<protein>
    <submittedName>
        <fullName evidence="1">Heme-binding protein</fullName>
    </submittedName>
</protein>
<dbReference type="InterPro" id="IPR038084">
    <property type="entry name" value="PduO/GlcC-like_sf"/>
</dbReference>
<evidence type="ECO:0000313" key="2">
    <source>
        <dbReference type="Proteomes" id="UP001314681"/>
    </source>
</evidence>
<name>A0ABS6KCU9_9FIRM</name>
<comment type="caution">
    <text evidence="1">The sequence shown here is derived from an EMBL/GenBank/DDBJ whole genome shotgun (WGS) entry which is preliminary data.</text>
</comment>
<organism evidence="1 2">
    <name type="scientific">Diplocloster modestus</name>
    <dbReference type="NCBI Taxonomy" id="2850322"/>
    <lineage>
        <taxon>Bacteria</taxon>
        <taxon>Bacillati</taxon>
        <taxon>Bacillota</taxon>
        <taxon>Clostridia</taxon>
        <taxon>Lachnospirales</taxon>
        <taxon>Lachnospiraceae</taxon>
        <taxon>Diplocloster</taxon>
    </lineage>
</organism>
<dbReference type="EMBL" id="JAHQCX010000018">
    <property type="protein sequence ID" value="MBU9728343.1"/>
    <property type="molecule type" value="Genomic_DNA"/>
</dbReference>
<dbReference type="InterPro" id="IPR005624">
    <property type="entry name" value="PduO/GlcC-like"/>
</dbReference>
<dbReference type="PANTHER" id="PTHR28255">
    <property type="match status" value="1"/>
</dbReference>
<gene>
    <name evidence="1" type="ORF">KTH90_20270</name>
</gene>
<accession>A0ABS6KCU9</accession>
<sequence length="165" mass="18478">MEEQLLEQCKREETELQFHSFSHNDALKLGLDLLKASEEYPGILGIEIRINHVTVFKYLPDGTGAYHDMWLRRKSNLVDVREMSTLRAFAELAVLKEDLQKDWLLDPAEYAACGGGFPIRIQDSSVIGSICVSGLPHLQDHAVLIAGIRRFLASPSVAGRGRCQD</sequence>
<dbReference type="Gene3D" id="3.30.450.150">
    <property type="entry name" value="Haem-degrading domain"/>
    <property type="match status" value="1"/>
</dbReference>
<proteinExistence type="predicted"/>
<dbReference type="InterPro" id="IPR010371">
    <property type="entry name" value="YBR137W-like"/>
</dbReference>
<dbReference type="SUPFAM" id="SSF143744">
    <property type="entry name" value="GlcG-like"/>
    <property type="match status" value="1"/>
</dbReference>
<dbReference type="Pfam" id="PF03928">
    <property type="entry name" value="HbpS-like"/>
    <property type="match status" value="1"/>
</dbReference>
<dbReference type="PANTHER" id="PTHR28255:SF1">
    <property type="entry name" value="UPF0303 PROTEIN YBR137W"/>
    <property type="match status" value="1"/>
</dbReference>